<evidence type="ECO:0000313" key="2">
    <source>
        <dbReference type="Proteomes" id="UP001165439"/>
    </source>
</evidence>
<gene>
    <name evidence="1" type="ORF">LU674_001840</name>
</gene>
<accession>A0AAW7HEP5</accession>
<comment type="caution">
    <text evidence="1">The sequence shown here is derived from an EMBL/GenBank/DDBJ whole genome shotgun (WGS) entry which is preliminary data.</text>
</comment>
<evidence type="ECO:0000313" key="1">
    <source>
        <dbReference type="EMBL" id="MDM3951094.1"/>
    </source>
</evidence>
<dbReference type="AlphaFoldDB" id="A0AAW7HEP5"/>
<reference evidence="1" key="1">
    <citation type="submission" date="2023-06" db="EMBL/GenBank/DDBJ databases">
        <title>MBL-encoding genomic islands in Pseudomonas spp. in Poland.</title>
        <authorList>
            <person name="Urbanowicz P."/>
            <person name="Izdebski R."/>
            <person name="Biedrzycka M."/>
            <person name="Gniadkowski M."/>
        </authorList>
    </citation>
    <scope>NUCLEOTIDE SEQUENCE</scope>
    <source>
        <strain evidence="1">NMI5768_13</strain>
    </source>
</reference>
<dbReference type="EMBL" id="JAJSRF020000001">
    <property type="protein sequence ID" value="MDM3951094.1"/>
    <property type="molecule type" value="Genomic_DNA"/>
</dbReference>
<dbReference type="RefSeq" id="WP_023383674.1">
    <property type="nucleotide sequence ID" value="NZ_JAJSRF020000001.1"/>
</dbReference>
<proteinExistence type="predicted"/>
<name>A0AAW7HEP5_9PSED</name>
<dbReference type="Proteomes" id="UP001165439">
    <property type="component" value="Unassembled WGS sequence"/>
</dbReference>
<protein>
    <submittedName>
        <fullName evidence="1">Uncharacterized protein</fullName>
    </submittedName>
</protein>
<organism evidence="1 2">
    <name type="scientific">Pseudomonas alloputida</name>
    <dbReference type="NCBI Taxonomy" id="1940621"/>
    <lineage>
        <taxon>Bacteria</taxon>
        <taxon>Pseudomonadati</taxon>
        <taxon>Pseudomonadota</taxon>
        <taxon>Gammaproteobacteria</taxon>
        <taxon>Pseudomonadales</taxon>
        <taxon>Pseudomonadaceae</taxon>
        <taxon>Pseudomonas</taxon>
    </lineage>
</organism>
<sequence length="263" mass="30499">MQRFEQQLDALNMREVWERLPISLRSIPKLIHDSTGIELEVMHKADCLDPLVNIDMATAAFEIDGHQQRVMLWCDPLTATESVIGHELLHLRRDICEGQIKLMPTRFCDPAMSNMAYQLENEMEHIFIIPEEISLFSDAEDRWAKDYADVINRIMNREKPDKTEMVLAWMQIRNSLPNHTDLAKKFGPHIYAQGEMWAQESQSFNDVAKEAKDQNNKRRLLSWMMEAIHTWHPDHRDTVGYGSWQITGAGLNFEPMGVGLLPD</sequence>